<reference evidence="1 2" key="1">
    <citation type="journal article" date="2016" name="Nat. Commun.">
        <title>Extremotolerant tardigrade genome and improved radiotolerance of human cultured cells by tardigrade-unique protein.</title>
        <authorList>
            <person name="Hashimoto T."/>
            <person name="Horikawa D.D."/>
            <person name="Saito Y."/>
            <person name="Kuwahara H."/>
            <person name="Kozuka-Hata H."/>
            <person name="Shin-I T."/>
            <person name="Minakuchi Y."/>
            <person name="Ohishi K."/>
            <person name="Motoyama A."/>
            <person name="Aizu T."/>
            <person name="Enomoto A."/>
            <person name="Kondo K."/>
            <person name="Tanaka S."/>
            <person name="Hara Y."/>
            <person name="Koshikawa S."/>
            <person name="Sagara H."/>
            <person name="Miura T."/>
            <person name="Yokobori S."/>
            <person name="Miyagawa K."/>
            <person name="Suzuki Y."/>
            <person name="Kubo T."/>
            <person name="Oyama M."/>
            <person name="Kohara Y."/>
            <person name="Fujiyama A."/>
            <person name="Arakawa K."/>
            <person name="Katayama T."/>
            <person name="Toyoda A."/>
            <person name="Kunieda T."/>
        </authorList>
    </citation>
    <scope>NUCLEOTIDE SEQUENCE [LARGE SCALE GENOMIC DNA]</scope>
    <source>
        <strain evidence="1 2">YOKOZUNA-1</strain>
    </source>
</reference>
<gene>
    <name evidence="1" type="primary">RvY_09781-1</name>
    <name evidence="1" type="synonym">RvY_09781.1</name>
    <name evidence="1" type="ORF">RvY_09781</name>
</gene>
<dbReference type="EMBL" id="BDGG01000004">
    <property type="protein sequence ID" value="GAU98664.1"/>
    <property type="molecule type" value="Genomic_DNA"/>
</dbReference>
<dbReference type="Proteomes" id="UP000186922">
    <property type="component" value="Unassembled WGS sequence"/>
</dbReference>
<accession>A0A1D1VAK7</accession>
<dbReference type="AlphaFoldDB" id="A0A1D1VAK7"/>
<name>A0A1D1VAK7_RAMVA</name>
<keyword evidence="2" id="KW-1185">Reference proteome</keyword>
<comment type="caution">
    <text evidence="1">The sequence shown here is derived from an EMBL/GenBank/DDBJ whole genome shotgun (WGS) entry which is preliminary data.</text>
</comment>
<evidence type="ECO:0000313" key="2">
    <source>
        <dbReference type="Proteomes" id="UP000186922"/>
    </source>
</evidence>
<organism evidence="1 2">
    <name type="scientific">Ramazzottius varieornatus</name>
    <name type="common">Water bear</name>
    <name type="synonym">Tardigrade</name>
    <dbReference type="NCBI Taxonomy" id="947166"/>
    <lineage>
        <taxon>Eukaryota</taxon>
        <taxon>Metazoa</taxon>
        <taxon>Ecdysozoa</taxon>
        <taxon>Tardigrada</taxon>
        <taxon>Eutardigrada</taxon>
        <taxon>Parachela</taxon>
        <taxon>Hypsibioidea</taxon>
        <taxon>Ramazzottiidae</taxon>
        <taxon>Ramazzottius</taxon>
    </lineage>
</organism>
<proteinExistence type="predicted"/>
<evidence type="ECO:0000313" key="1">
    <source>
        <dbReference type="EMBL" id="GAU98664.1"/>
    </source>
</evidence>
<sequence>MVQTVTDLYRGTEQLYSRDELTGRSSDERGEKERRNRQSVTVCVVPCPFPFTEINRGILTVTLHGMACLAATDWSSVECRSINQPIDQSRPPVFKTPDYEFARIIARYSLIVMFARFSFGGFP</sequence>
<protein>
    <submittedName>
        <fullName evidence="1">Uncharacterized protein</fullName>
    </submittedName>
</protein>